<evidence type="ECO:0000256" key="1">
    <source>
        <dbReference type="SAM" id="MobiDB-lite"/>
    </source>
</evidence>
<name>A0A2B7YZ27_POLH7</name>
<reference evidence="2 3" key="1">
    <citation type="submission" date="2017-10" db="EMBL/GenBank/DDBJ databases">
        <title>Comparative genomics in systemic dimorphic fungi from Ajellomycetaceae.</title>
        <authorList>
            <person name="Munoz J.F."/>
            <person name="Mcewen J.G."/>
            <person name="Clay O.K."/>
            <person name="Cuomo C.A."/>
        </authorList>
    </citation>
    <scope>NUCLEOTIDE SEQUENCE [LARGE SCALE GENOMIC DNA]</scope>
    <source>
        <strain evidence="2 3">UAMH7299</strain>
    </source>
</reference>
<dbReference type="OrthoDB" id="5406879at2759"/>
<gene>
    <name evidence="2" type="ORF">AJ80_01714</name>
</gene>
<organism evidence="2 3">
    <name type="scientific">Polytolypa hystricis (strain UAMH7299)</name>
    <dbReference type="NCBI Taxonomy" id="1447883"/>
    <lineage>
        <taxon>Eukaryota</taxon>
        <taxon>Fungi</taxon>
        <taxon>Dikarya</taxon>
        <taxon>Ascomycota</taxon>
        <taxon>Pezizomycotina</taxon>
        <taxon>Eurotiomycetes</taxon>
        <taxon>Eurotiomycetidae</taxon>
        <taxon>Onygenales</taxon>
        <taxon>Onygenales incertae sedis</taxon>
        <taxon>Polytolypa</taxon>
    </lineage>
</organism>
<evidence type="ECO:0000313" key="3">
    <source>
        <dbReference type="Proteomes" id="UP000224634"/>
    </source>
</evidence>
<keyword evidence="3" id="KW-1185">Reference proteome</keyword>
<dbReference type="Proteomes" id="UP000224634">
    <property type="component" value="Unassembled WGS sequence"/>
</dbReference>
<proteinExistence type="predicted"/>
<feature type="region of interest" description="Disordered" evidence="1">
    <location>
        <begin position="1"/>
        <end position="22"/>
    </location>
</feature>
<protein>
    <submittedName>
        <fullName evidence="2">Uncharacterized protein</fullName>
    </submittedName>
</protein>
<evidence type="ECO:0000313" key="2">
    <source>
        <dbReference type="EMBL" id="PGH26585.1"/>
    </source>
</evidence>
<dbReference type="EMBL" id="PDNA01000015">
    <property type="protein sequence ID" value="PGH26585.1"/>
    <property type="molecule type" value="Genomic_DNA"/>
</dbReference>
<dbReference type="AlphaFoldDB" id="A0A2B7YZ27"/>
<sequence>MAPNNDNVTSPTKDQRTGFQEHTLSSIRRLPAGVINVTIGKNQMPFVNVQAQTGRGGNRHTYSHVNVVADRKVGADFMKKATE</sequence>
<comment type="caution">
    <text evidence="2">The sequence shown here is derived from an EMBL/GenBank/DDBJ whole genome shotgun (WGS) entry which is preliminary data.</text>
</comment>
<accession>A0A2B7YZ27</accession>